<feature type="compositionally biased region" description="Acidic residues" evidence="3">
    <location>
        <begin position="625"/>
        <end position="640"/>
    </location>
</feature>
<evidence type="ECO:0000256" key="3">
    <source>
        <dbReference type="SAM" id="MobiDB-lite"/>
    </source>
</evidence>
<feature type="compositionally biased region" description="Basic residues" evidence="3">
    <location>
        <begin position="568"/>
        <end position="593"/>
    </location>
</feature>
<feature type="region of interest" description="Disordered" evidence="3">
    <location>
        <begin position="708"/>
        <end position="793"/>
    </location>
</feature>
<dbReference type="PANTHER" id="PTHR22880">
    <property type="entry name" value="FALZ-RELATED BROMODOMAIN-CONTAINING PROTEINS"/>
    <property type="match status" value="1"/>
</dbReference>
<dbReference type="InterPro" id="IPR027353">
    <property type="entry name" value="NET_dom"/>
</dbReference>
<feature type="domain" description="Bromo" evidence="4">
    <location>
        <begin position="432"/>
        <end position="504"/>
    </location>
</feature>
<dbReference type="SUPFAM" id="SSF47370">
    <property type="entry name" value="Bromodomain"/>
    <property type="match status" value="2"/>
</dbReference>
<dbReference type="Pfam" id="PF00439">
    <property type="entry name" value="Bromodomain"/>
    <property type="match status" value="2"/>
</dbReference>
<protein>
    <recommendedName>
        <fullName evidence="8">Bromo domain-containing protein</fullName>
    </recommendedName>
</protein>
<evidence type="ECO:0008006" key="8">
    <source>
        <dbReference type="Google" id="ProtNLM"/>
    </source>
</evidence>
<feature type="compositionally biased region" description="Polar residues" evidence="3">
    <location>
        <begin position="35"/>
        <end position="48"/>
    </location>
</feature>
<dbReference type="EMBL" id="NIDF01000138">
    <property type="protein sequence ID" value="TYJ52374.1"/>
    <property type="molecule type" value="Genomic_DNA"/>
</dbReference>
<dbReference type="GO" id="GO:0005634">
    <property type="term" value="C:nucleus"/>
    <property type="evidence" value="ECO:0007669"/>
    <property type="project" value="TreeGrafter"/>
</dbReference>
<keyword evidence="1 2" id="KW-0103">Bromodomain</keyword>
<dbReference type="PANTHER" id="PTHR22880:SF225">
    <property type="entry name" value="BROMODOMAIN-CONTAINING PROTEIN BET-1-RELATED"/>
    <property type="match status" value="1"/>
</dbReference>
<dbReference type="PROSITE" id="PS50014">
    <property type="entry name" value="BROMODOMAIN_2"/>
    <property type="match status" value="2"/>
</dbReference>
<dbReference type="Gene3D" id="1.20.920.10">
    <property type="entry name" value="Bromodomain-like"/>
    <property type="match status" value="2"/>
</dbReference>
<feature type="compositionally biased region" description="Low complexity" evidence="3">
    <location>
        <begin position="722"/>
        <end position="732"/>
    </location>
</feature>
<feature type="region of interest" description="Disordered" evidence="3">
    <location>
        <begin position="1"/>
        <end position="184"/>
    </location>
</feature>
<dbReference type="AlphaFoldDB" id="A0A5D3ANC8"/>
<keyword evidence="7" id="KW-1185">Reference proteome</keyword>
<feature type="compositionally biased region" description="Polar residues" evidence="3">
    <location>
        <begin position="104"/>
        <end position="132"/>
    </location>
</feature>
<dbReference type="Pfam" id="PF17035">
    <property type="entry name" value="BET"/>
    <property type="match status" value="1"/>
</dbReference>
<reference evidence="6 7" key="1">
    <citation type="submission" date="2017-05" db="EMBL/GenBank/DDBJ databases">
        <title>The Genome Sequence of Tsuchiyaea wingfieldii DSM 27421.</title>
        <authorList>
            <person name="Cuomo C."/>
            <person name="Passer A."/>
            <person name="Billmyre B."/>
            <person name="Heitman J."/>
        </authorList>
    </citation>
    <scope>NUCLEOTIDE SEQUENCE [LARGE SCALE GENOMIC DNA]</scope>
    <source>
        <strain evidence="6 7">DSM 27421</strain>
    </source>
</reference>
<feature type="compositionally biased region" description="Basic residues" evidence="3">
    <location>
        <begin position="708"/>
        <end position="719"/>
    </location>
</feature>
<dbReference type="GO" id="GO:0000785">
    <property type="term" value="C:chromatin"/>
    <property type="evidence" value="ECO:0007669"/>
    <property type="project" value="TreeGrafter"/>
</dbReference>
<accession>A0A5D3ANC8</accession>
<proteinExistence type="predicted"/>
<feature type="compositionally biased region" description="Basic and acidic residues" evidence="3">
    <location>
        <begin position="157"/>
        <end position="166"/>
    </location>
</feature>
<gene>
    <name evidence="6" type="ORF">B9479_007030</name>
</gene>
<feature type="region of interest" description="Disordered" evidence="3">
    <location>
        <begin position="343"/>
        <end position="415"/>
    </location>
</feature>
<feature type="region of interest" description="Disordered" evidence="3">
    <location>
        <begin position="561"/>
        <end position="651"/>
    </location>
</feature>
<dbReference type="Proteomes" id="UP000322245">
    <property type="component" value="Unassembled WGS sequence"/>
</dbReference>
<dbReference type="GO" id="GO:0006355">
    <property type="term" value="P:regulation of DNA-templated transcription"/>
    <property type="evidence" value="ECO:0007669"/>
    <property type="project" value="TreeGrafter"/>
</dbReference>
<comment type="caution">
    <text evidence="6">The sequence shown here is derived from an EMBL/GenBank/DDBJ whole genome shotgun (WGS) entry which is preliminary data.</text>
</comment>
<feature type="domain" description="NET" evidence="5">
    <location>
        <begin position="634"/>
        <end position="714"/>
    </location>
</feature>
<evidence type="ECO:0000313" key="6">
    <source>
        <dbReference type="EMBL" id="TYJ52374.1"/>
    </source>
</evidence>
<dbReference type="InterPro" id="IPR038336">
    <property type="entry name" value="NET_sf"/>
</dbReference>
<dbReference type="InterPro" id="IPR036427">
    <property type="entry name" value="Bromodomain-like_sf"/>
</dbReference>
<feature type="compositionally biased region" description="Pro residues" evidence="3">
    <location>
        <begin position="49"/>
        <end position="85"/>
    </location>
</feature>
<evidence type="ECO:0000256" key="2">
    <source>
        <dbReference type="PROSITE-ProRule" id="PRU00035"/>
    </source>
</evidence>
<evidence type="ECO:0000259" key="5">
    <source>
        <dbReference type="PROSITE" id="PS51525"/>
    </source>
</evidence>
<feature type="compositionally biased region" description="Pro residues" evidence="3">
    <location>
        <begin position="344"/>
        <end position="357"/>
    </location>
</feature>
<organism evidence="6 7">
    <name type="scientific">Cryptococcus floricola</name>
    <dbReference type="NCBI Taxonomy" id="2591691"/>
    <lineage>
        <taxon>Eukaryota</taxon>
        <taxon>Fungi</taxon>
        <taxon>Dikarya</taxon>
        <taxon>Basidiomycota</taxon>
        <taxon>Agaricomycotina</taxon>
        <taxon>Tremellomycetes</taxon>
        <taxon>Tremellales</taxon>
        <taxon>Cryptococcaceae</taxon>
        <taxon>Cryptococcus</taxon>
    </lineage>
</organism>
<evidence type="ECO:0000313" key="7">
    <source>
        <dbReference type="Proteomes" id="UP000322245"/>
    </source>
</evidence>
<dbReference type="Gene3D" id="1.20.1270.220">
    <property type="match status" value="1"/>
</dbReference>
<dbReference type="SMART" id="SM00297">
    <property type="entry name" value="BROMO"/>
    <property type="match status" value="2"/>
</dbReference>
<evidence type="ECO:0000256" key="1">
    <source>
        <dbReference type="ARBA" id="ARBA00023117"/>
    </source>
</evidence>
<dbReference type="PROSITE" id="PS51525">
    <property type="entry name" value="NET"/>
    <property type="match status" value="1"/>
</dbReference>
<feature type="compositionally biased region" description="Basic and acidic residues" evidence="3">
    <location>
        <begin position="378"/>
        <end position="390"/>
    </location>
</feature>
<dbReference type="GO" id="GO:0006338">
    <property type="term" value="P:chromatin remodeling"/>
    <property type="evidence" value="ECO:0007669"/>
    <property type="project" value="TreeGrafter"/>
</dbReference>
<feature type="compositionally biased region" description="Basic and acidic residues" evidence="3">
    <location>
        <begin position="737"/>
        <end position="751"/>
    </location>
</feature>
<feature type="domain" description="Bromo" evidence="4">
    <location>
        <begin position="234"/>
        <end position="326"/>
    </location>
</feature>
<feature type="compositionally biased region" description="Acidic residues" evidence="3">
    <location>
        <begin position="779"/>
        <end position="793"/>
    </location>
</feature>
<dbReference type="InterPro" id="IPR050935">
    <property type="entry name" value="Bromo_chromatin_reader"/>
</dbReference>
<evidence type="ECO:0000259" key="4">
    <source>
        <dbReference type="PROSITE" id="PS50014"/>
    </source>
</evidence>
<dbReference type="InterPro" id="IPR001487">
    <property type="entry name" value="Bromodomain"/>
</dbReference>
<name>A0A5D3ANC8_9TREE</name>
<dbReference type="PRINTS" id="PR00503">
    <property type="entry name" value="BROMODOMAIN"/>
</dbReference>
<sequence>MSHSPAPAADTPAEPSLIAQPATSPNPLNPATDAQGVNIQPNGHSTPTPDAPQPSSEQPPLPPDAPVPPSPSAGDEPPPSLPPSAIPSAVPTPEVITLPGEAQLSATSPATAEGQAQGSAAPVSTSAQTQGSEAMDLDTPVSTQSIKRPGEDLEQEREEKRAREEDATLEQQQAPAGQPPIDINVPLVGPDGQPLPPPAWLSYVPPPPRPTGPTTPLTLTQHKYILNAVRSLKKRLPDAYNFLVPVDTVRFNIPHYHQVIETPMDLSTVETKLVVSDPRGPPKDKSKMSKWDTSKGRYGSVAEVAADVRRIWENSRKFNGANHPVSLSATKLEEAFERSLYNLPPEPTFVPPPPPVATPGSSAHARRPSISQPPTIRRSSDDTRPKREIHPPPSKDLAWEESPGGARKPKRRSDPQLQWANRVIKSLEATTKYYTIVSHFLYPVEQLVAQLPDYATVIKKPIDLNHIKQKLTEGLYDDVQQVDEDVRLMASNAMRFNPVGHEVHTSATQLLQVWDEKWRTLPPKADTRESSEDVDYDDYSSDEDTVQLRALEAQAASINSQISSLRSRINKRRASRGNKRANKPKGHSHKPSVSKHSPSLNGGSSQNRKPSKKSGAAHGGYRDDLESEDEDEEDDEEEVGDGMLSHEQKQELAEKIGQAGAQTLQDVVEIIQQTTNLGSENQEIELDIDSLPAATISRLYNLVCRGQRGGHAKRGRGGGKKATGTGRKAMGGVSRRSVNEREEAERIRKMEAQLQAFSGQGAGMQLGQQAGAQGGANGFEEDSSSEEESSEEE</sequence>